<name>A0A1Z5RPP5_SORBI</name>
<gene>
    <name evidence="1" type="ORF">SORBI_3004G224733</name>
</gene>
<organism evidence="1 2">
    <name type="scientific">Sorghum bicolor</name>
    <name type="common">Sorghum</name>
    <name type="synonym">Sorghum vulgare</name>
    <dbReference type="NCBI Taxonomy" id="4558"/>
    <lineage>
        <taxon>Eukaryota</taxon>
        <taxon>Viridiplantae</taxon>
        <taxon>Streptophyta</taxon>
        <taxon>Embryophyta</taxon>
        <taxon>Tracheophyta</taxon>
        <taxon>Spermatophyta</taxon>
        <taxon>Magnoliopsida</taxon>
        <taxon>Liliopsida</taxon>
        <taxon>Poales</taxon>
        <taxon>Poaceae</taxon>
        <taxon>PACMAD clade</taxon>
        <taxon>Panicoideae</taxon>
        <taxon>Andropogonodae</taxon>
        <taxon>Andropogoneae</taxon>
        <taxon>Sorghinae</taxon>
        <taxon>Sorghum</taxon>
    </lineage>
</organism>
<dbReference type="Gramene" id="OQU85366">
    <property type="protein sequence ID" value="OQU85366"/>
    <property type="gene ID" value="SORBI_3004G224733"/>
</dbReference>
<evidence type="ECO:0000313" key="2">
    <source>
        <dbReference type="Proteomes" id="UP000000768"/>
    </source>
</evidence>
<dbReference type="Proteomes" id="UP000000768">
    <property type="component" value="Chromosome 4"/>
</dbReference>
<dbReference type="AlphaFoldDB" id="A0A1Z5RPP5"/>
<reference evidence="2" key="2">
    <citation type="journal article" date="2018" name="Plant J.">
        <title>The Sorghum bicolor reference genome: improved assembly, gene annotations, a transcriptome atlas, and signatures of genome organization.</title>
        <authorList>
            <person name="McCormick R.F."/>
            <person name="Truong S.K."/>
            <person name="Sreedasyam A."/>
            <person name="Jenkins J."/>
            <person name="Shu S."/>
            <person name="Sims D."/>
            <person name="Kennedy M."/>
            <person name="Amirebrahimi M."/>
            <person name="Weers B.D."/>
            <person name="McKinley B."/>
            <person name="Mattison A."/>
            <person name="Morishige D.T."/>
            <person name="Grimwood J."/>
            <person name="Schmutz J."/>
            <person name="Mullet J.E."/>
        </authorList>
    </citation>
    <scope>NUCLEOTIDE SEQUENCE [LARGE SCALE GENOMIC DNA]</scope>
    <source>
        <strain evidence="2">cv. BTx623</strain>
    </source>
</reference>
<dbReference type="InParanoid" id="A0A1Z5RPP5"/>
<evidence type="ECO:0000313" key="1">
    <source>
        <dbReference type="EMBL" id="OQU85366.1"/>
    </source>
</evidence>
<reference evidence="1 2" key="1">
    <citation type="journal article" date="2009" name="Nature">
        <title>The Sorghum bicolor genome and the diversification of grasses.</title>
        <authorList>
            <person name="Paterson A.H."/>
            <person name="Bowers J.E."/>
            <person name="Bruggmann R."/>
            <person name="Dubchak I."/>
            <person name="Grimwood J."/>
            <person name="Gundlach H."/>
            <person name="Haberer G."/>
            <person name="Hellsten U."/>
            <person name="Mitros T."/>
            <person name="Poliakov A."/>
            <person name="Schmutz J."/>
            <person name="Spannagl M."/>
            <person name="Tang H."/>
            <person name="Wang X."/>
            <person name="Wicker T."/>
            <person name="Bharti A.K."/>
            <person name="Chapman J."/>
            <person name="Feltus F.A."/>
            <person name="Gowik U."/>
            <person name="Grigoriev I.V."/>
            <person name="Lyons E."/>
            <person name="Maher C.A."/>
            <person name="Martis M."/>
            <person name="Narechania A."/>
            <person name="Otillar R.P."/>
            <person name="Penning B.W."/>
            <person name="Salamov A.A."/>
            <person name="Wang Y."/>
            <person name="Zhang L."/>
            <person name="Carpita N.C."/>
            <person name="Freeling M."/>
            <person name="Gingle A.R."/>
            <person name="Hash C.T."/>
            <person name="Keller B."/>
            <person name="Klein P."/>
            <person name="Kresovich S."/>
            <person name="McCann M.C."/>
            <person name="Ming R."/>
            <person name="Peterson D.G."/>
            <person name="Mehboob-ur-Rahman"/>
            <person name="Ware D."/>
            <person name="Westhoff P."/>
            <person name="Mayer K.F."/>
            <person name="Messing J."/>
            <person name="Rokhsar D.S."/>
        </authorList>
    </citation>
    <scope>NUCLEOTIDE SEQUENCE [LARGE SCALE GENOMIC DNA]</scope>
    <source>
        <strain evidence="2">cv. BTx623</strain>
    </source>
</reference>
<keyword evidence="2" id="KW-1185">Reference proteome</keyword>
<accession>A0A1Z5RPP5</accession>
<dbReference type="EMBL" id="CM000763">
    <property type="protein sequence ID" value="OQU85366.1"/>
    <property type="molecule type" value="Genomic_DNA"/>
</dbReference>
<proteinExistence type="predicted"/>
<protein>
    <submittedName>
        <fullName evidence="1">Uncharacterized protein</fullName>
    </submittedName>
</protein>
<sequence length="77" mass="8768">MASSSELYYFTSTSQEVRSINLEQIILTFLLWNHDLKSGSYQLVDLPSRIGGHFLLARVRRTAQPVQAKTAKLARPF</sequence>